<dbReference type="Gene3D" id="3.40.50.300">
    <property type="entry name" value="P-loop containing nucleotide triphosphate hydrolases"/>
    <property type="match status" value="1"/>
</dbReference>
<dbReference type="SUPFAM" id="SSF52540">
    <property type="entry name" value="P-loop containing nucleoside triphosphate hydrolases"/>
    <property type="match status" value="1"/>
</dbReference>
<evidence type="ECO:0000313" key="4">
    <source>
        <dbReference type="EMBL" id="KZW01278.1"/>
    </source>
</evidence>
<evidence type="ECO:0000256" key="1">
    <source>
        <dbReference type="ARBA" id="ARBA00022737"/>
    </source>
</evidence>
<dbReference type="AlphaFoldDB" id="A0A165NVD8"/>
<keyword evidence="5" id="KW-1185">Reference proteome</keyword>
<evidence type="ECO:0000259" key="3">
    <source>
        <dbReference type="PROSITE" id="PS50837"/>
    </source>
</evidence>
<dbReference type="CDD" id="cd21037">
    <property type="entry name" value="MLKL_NTD"/>
    <property type="match status" value="1"/>
</dbReference>
<sequence length="1199" mass="132668">MGLTHLIAVLKALKPIVSGIPSVGGPISAIIEISMAICERIELVNDNKDQLTALAKKQAQFLAAVASACTDFPDPKRDRWLLHLGPVTIALDNIKKFLGLHYPTPHTGQVRTLLRASSHLIKAGDVRDDIAKLDKELDTAMIASQQMLAIDGMHALGVINNKIETVLADLASGNERLSKAAQDGTRLNPLHTAQFDTDTLLPACTKGTRVALFAHLRKLLLGDLTANVVWLSGRAGTGKTTIARSICMELENDGMSVVSFFIRHDVADRRSPMRILHSLVYQLAAVFSHVCEAVEIAEAKTFHLPIHQQIDRLVKKPLARVAAASFGPSCLIVVDAFDECDLARGTNCDLLLCLIDAIPGGPLSPVRLLITSRDTPRTRQKSSAHPTIPFVHHVDETNTASEANDDILRYLSASFEGIRSYLSATYGVTIPSTWPSEHDLQILTRRSGGLFAYAATVVRLVFDVDTAAGPQNDPAEPIELRLASIMQEPSTVYLPSHSHGSLYALYSRVMKRSLQLEHDASDDDVRKARRFNDLRSLIGTLVVLQDPLAASALKSLLSGALPLGILPRAVHSQTVDIFLRSLLPILRASGSNESAIEIHHASFSDFITQCRQSCFHIDAHELHAGLALRCLTLIMAPDDPTGVSFDFHLGCMARDHDSSLLSAELTYACKHWVTHLRASEGTTSPPELLAAIDCLYERVLTRALGIPYGSDPLDVCTALSSHELRSLIGILVVIHEPLKLQALNKLLTFDLPEGLLPLSLQPQSISAYITAMSPVLRAGGHPQTSPEFVHPSFRDFVTRSRRACIHIDEGEMHAGMALRCIMAINRTVLMSSVFSSANEDFGVPHPSDDLVYACRFWETHLAASSGENLTIALLPELGFFFKEAVFNWIGVMISLGRLTDCQTSLGILGKWLRRCRSHQYEALLAACLTLINIVGSGLLFRSSLENPHPAHVRLETGLTRRKYESCQQIFALRLIIRKLELVSTDRSLLESFLTVALKIRNVPTDPLSRSVLRVLLDALDDRTIQPSREALCIVQESSDQMRLLTANSHLLAAQACLSIPHRLAQLCQLYDPQSGENEVPEVLLYALTRWTTHLRQANMERLPELCPELLYFSRNILSHWIRIMDALNRLNEVYPALKTTYEILQDNADMLRNARLPCFTTERDGSLDWMIESFAPRQFPTHDRIVLRLPTRRVHVHIP</sequence>
<dbReference type="InParanoid" id="A0A165NVD8"/>
<proteinExistence type="predicted"/>
<dbReference type="InterPro" id="IPR059179">
    <property type="entry name" value="MLKL-like_MCAfunc"/>
</dbReference>
<feature type="signal peptide" evidence="2">
    <location>
        <begin position="1"/>
        <end position="19"/>
    </location>
</feature>
<dbReference type="EMBL" id="KV425895">
    <property type="protein sequence ID" value="KZW01278.1"/>
    <property type="molecule type" value="Genomic_DNA"/>
</dbReference>
<reference evidence="4 5" key="1">
    <citation type="journal article" date="2016" name="Mol. Biol. Evol.">
        <title>Comparative Genomics of Early-Diverging Mushroom-Forming Fungi Provides Insights into the Origins of Lignocellulose Decay Capabilities.</title>
        <authorList>
            <person name="Nagy L.G."/>
            <person name="Riley R."/>
            <person name="Tritt A."/>
            <person name="Adam C."/>
            <person name="Daum C."/>
            <person name="Floudas D."/>
            <person name="Sun H."/>
            <person name="Yadav J.S."/>
            <person name="Pangilinan J."/>
            <person name="Larsson K.H."/>
            <person name="Matsuura K."/>
            <person name="Barry K."/>
            <person name="Labutti K."/>
            <person name="Kuo R."/>
            <person name="Ohm R.A."/>
            <person name="Bhattacharya S.S."/>
            <person name="Shirouzu T."/>
            <person name="Yoshinaga Y."/>
            <person name="Martin F.M."/>
            <person name="Grigoriev I.V."/>
            <person name="Hibbett D.S."/>
        </authorList>
    </citation>
    <scope>NUCLEOTIDE SEQUENCE [LARGE SCALE GENOMIC DNA]</scope>
    <source>
        <strain evidence="4 5">HHB12029</strain>
    </source>
</reference>
<dbReference type="InterPro" id="IPR056884">
    <property type="entry name" value="NPHP3-like_N"/>
</dbReference>
<organism evidence="4 5">
    <name type="scientific">Exidia glandulosa HHB12029</name>
    <dbReference type="NCBI Taxonomy" id="1314781"/>
    <lineage>
        <taxon>Eukaryota</taxon>
        <taxon>Fungi</taxon>
        <taxon>Dikarya</taxon>
        <taxon>Basidiomycota</taxon>
        <taxon>Agaricomycotina</taxon>
        <taxon>Agaricomycetes</taxon>
        <taxon>Auriculariales</taxon>
        <taxon>Exidiaceae</taxon>
        <taxon>Exidia</taxon>
    </lineage>
</organism>
<dbReference type="STRING" id="1314781.A0A165NVD8"/>
<protein>
    <recommendedName>
        <fullName evidence="3">NACHT domain-containing protein</fullName>
    </recommendedName>
</protein>
<dbReference type="OrthoDB" id="3022181at2759"/>
<dbReference type="InterPro" id="IPR027417">
    <property type="entry name" value="P-loop_NTPase"/>
</dbReference>
<keyword evidence="2" id="KW-0732">Signal</keyword>
<accession>A0A165NVD8</accession>
<feature type="chain" id="PRO_5007863451" description="NACHT domain-containing protein" evidence="2">
    <location>
        <begin position="20"/>
        <end position="1199"/>
    </location>
</feature>
<keyword evidence="1" id="KW-0677">Repeat</keyword>
<evidence type="ECO:0000256" key="2">
    <source>
        <dbReference type="SAM" id="SignalP"/>
    </source>
</evidence>
<dbReference type="PANTHER" id="PTHR10039:SF17">
    <property type="entry name" value="FUNGAL STAND N-TERMINAL GOODBYE DOMAIN-CONTAINING PROTEIN-RELATED"/>
    <property type="match status" value="1"/>
</dbReference>
<dbReference type="Proteomes" id="UP000077266">
    <property type="component" value="Unassembled WGS sequence"/>
</dbReference>
<feature type="domain" description="NACHT" evidence="3">
    <location>
        <begin position="227"/>
        <end position="373"/>
    </location>
</feature>
<dbReference type="Pfam" id="PF24883">
    <property type="entry name" value="NPHP3_N"/>
    <property type="match status" value="1"/>
</dbReference>
<dbReference type="PANTHER" id="PTHR10039">
    <property type="entry name" value="AMELOGENIN"/>
    <property type="match status" value="1"/>
</dbReference>
<dbReference type="InterPro" id="IPR007111">
    <property type="entry name" value="NACHT_NTPase"/>
</dbReference>
<gene>
    <name evidence="4" type="ORF">EXIGLDRAFT_761029</name>
</gene>
<dbReference type="PROSITE" id="PS50837">
    <property type="entry name" value="NACHT"/>
    <property type="match status" value="1"/>
</dbReference>
<evidence type="ECO:0000313" key="5">
    <source>
        <dbReference type="Proteomes" id="UP000077266"/>
    </source>
</evidence>
<name>A0A165NVD8_EXIGL</name>